<dbReference type="AlphaFoldDB" id="A0A8H6VMR1"/>
<dbReference type="Proteomes" id="UP000660729">
    <property type="component" value="Unassembled WGS sequence"/>
</dbReference>
<sequence length="558" mass="63478">MARLVKVSDMASELESDYGEIYDLCFEGGTTIINLVVDQESDDDFKYHLALPTAILQEASGFFKHGGNDAWTTKARTVTNPITDKEVKLLDYHLKLDKKNRAVVLDTETYDWPNETDHPQFRPFYQSELASGTYDRADDKLLGGKGLAREAQVAHRALFALLLNVEDDLTDLDFRNIADIVAYAEMYDLLPYIASALRKHILSRPDLYDDVRKHYFFHMGLARKVRCVEVWFDACRHYIGSGQSLSRLDKLDLTGEEKFKIAEKRERLEENLDDLQAELEQLTLSTYIPHAKHTAAEPVKTTYLSLTNPRYGGHSEIARGQEIARRIVMEWLNHQRSGKAHWSYVRSFNYDEGGVFSGSSLRNLCNLATEAVQTRTELDLFDMDAAALSVKNSNIGRDGDQTEIAYTTEFVKEELKKLVFQIASLALPYIAPPDFKPTKRCTTDDANMNVRGRHAPRDGTRGPDGPGFGGASGFTHRPRARCHEHKEIRYQDRNFYSVGMTAQNDEDCHYFTCIDLGEEDCPWDEEFDEYVIEGLELASEKWLKAVGVVESEEGEDET</sequence>
<name>A0A8H6VMR1_9PEZI</name>
<accession>A0A8H6VMR1</accession>
<dbReference type="EMBL" id="JABCIY010000032">
    <property type="protein sequence ID" value="KAF7195987.1"/>
    <property type="molecule type" value="Genomic_DNA"/>
</dbReference>
<keyword evidence="4" id="KW-1185">Reference proteome</keyword>
<proteinExistence type="predicted"/>
<keyword evidence="1" id="KW-0175">Coiled coil</keyword>
<gene>
    <name evidence="3" type="ORF">HII31_02613</name>
</gene>
<protein>
    <submittedName>
        <fullName evidence="3">Uncharacterized protein</fullName>
    </submittedName>
</protein>
<dbReference type="OrthoDB" id="3635520at2759"/>
<evidence type="ECO:0000313" key="4">
    <source>
        <dbReference type="Proteomes" id="UP000660729"/>
    </source>
</evidence>
<feature type="coiled-coil region" evidence="1">
    <location>
        <begin position="258"/>
        <end position="285"/>
    </location>
</feature>
<evidence type="ECO:0000313" key="3">
    <source>
        <dbReference type="EMBL" id="KAF7195987.1"/>
    </source>
</evidence>
<feature type="region of interest" description="Disordered" evidence="2">
    <location>
        <begin position="438"/>
        <end position="477"/>
    </location>
</feature>
<comment type="caution">
    <text evidence="3">The sequence shown here is derived from an EMBL/GenBank/DDBJ whole genome shotgun (WGS) entry which is preliminary data.</text>
</comment>
<organism evidence="3 4">
    <name type="scientific">Pseudocercospora fuligena</name>
    <dbReference type="NCBI Taxonomy" id="685502"/>
    <lineage>
        <taxon>Eukaryota</taxon>
        <taxon>Fungi</taxon>
        <taxon>Dikarya</taxon>
        <taxon>Ascomycota</taxon>
        <taxon>Pezizomycotina</taxon>
        <taxon>Dothideomycetes</taxon>
        <taxon>Dothideomycetidae</taxon>
        <taxon>Mycosphaerellales</taxon>
        <taxon>Mycosphaerellaceae</taxon>
        <taxon>Pseudocercospora</taxon>
    </lineage>
</organism>
<evidence type="ECO:0000256" key="2">
    <source>
        <dbReference type="SAM" id="MobiDB-lite"/>
    </source>
</evidence>
<reference evidence="3" key="1">
    <citation type="submission" date="2020-04" db="EMBL/GenBank/DDBJ databases">
        <title>Draft genome resource of the tomato pathogen Pseudocercospora fuligena.</title>
        <authorList>
            <person name="Zaccaron A."/>
        </authorList>
    </citation>
    <scope>NUCLEOTIDE SEQUENCE</scope>
    <source>
        <strain evidence="3">PF001</strain>
    </source>
</reference>
<feature type="compositionally biased region" description="Gly residues" evidence="2">
    <location>
        <begin position="462"/>
        <end position="472"/>
    </location>
</feature>
<evidence type="ECO:0000256" key="1">
    <source>
        <dbReference type="SAM" id="Coils"/>
    </source>
</evidence>